<name>A0A1E4R6Y8_9BACI</name>
<dbReference type="EMBL" id="MECQ01000001">
    <property type="protein sequence ID" value="ODV56235.1"/>
    <property type="molecule type" value="Genomic_DNA"/>
</dbReference>
<evidence type="ECO:0000313" key="1">
    <source>
        <dbReference type="EMBL" id="ODV56235.1"/>
    </source>
</evidence>
<dbReference type="AlphaFoldDB" id="A0A1E4R6Y8"/>
<proteinExistence type="predicted"/>
<organism evidence="1 2">
    <name type="scientific">Lysinibacillus fusiformis</name>
    <dbReference type="NCBI Taxonomy" id="28031"/>
    <lineage>
        <taxon>Bacteria</taxon>
        <taxon>Bacillati</taxon>
        <taxon>Bacillota</taxon>
        <taxon>Bacilli</taxon>
        <taxon>Bacillales</taxon>
        <taxon>Bacillaceae</taxon>
        <taxon>Lysinibacillus</taxon>
    </lineage>
</organism>
<sequence>MKLIMTRFALHNLRIKHLILLSSFMNSLPLADNLKDEFHKVVLATQVQNAPDFIKAKNVLFKIAMDSKEGTLYSSKYIESCICRSV</sequence>
<accession>A0A1E4R6Y8</accession>
<protein>
    <submittedName>
        <fullName evidence="1">Uncharacterized protein</fullName>
    </submittedName>
</protein>
<evidence type="ECO:0000313" key="2">
    <source>
        <dbReference type="Proteomes" id="UP000094784"/>
    </source>
</evidence>
<gene>
    <name evidence="1" type="ORF">BG258_10150</name>
</gene>
<reference evidence="1 2" key="1">
    <citation type="submission" date="2016-09" db="EMBL/GenBank/DDBJ databases">
        <title>Draft genome sequence of the soil isolate, Lysinibacillus fusiformis M5, a potential hypoxanthine producer.</title>
        <authorList>
            <person name="Gallegos-Monterrosa R."/>
            <person name="Maroti G."/>
            <person name="Balint B."/>
            <person name="Kovacs A.T."/>
        </authorList>
    </citation>
    <scope>NUCLEOTIDE SEQUENCE [LARGE SCALE GENOMIC DNA]</scope>
    <source>
        <strain evidence="1 2">M5</strain>
    </source>
</reference>
<dbReference type="Proteomes" id="UP000094784">
    <property type="component" value="Unassembled WGS sequence"/>
</dbReference>
<comment type="caution">
    <text evidence="1">The sequence shown here is derived from an EMBL/GenBank/DDBJ whole genome shotgun (WGS) entry which is preliminary data.</text>
</comment>